<evidence type="ECO:0000313" key="1">
    <source>
        <dbReference type="EMBL" id="KAJ9060605.1"/>
    </source>
</evidence>
<dbReference type="EMBL" id="QTSX02005159">
    <property type="protein sequence ID" value="KAJ9060605.1"/>
    <property type="molecule type" value="Genomic_DNA"/>
</dbReference>
<name>A0ACC2SE80_9FUNG</name>
<keyword evidence="2" id="KW-1185">Reference proteome</keyword>
<proteinExistence type="predicted"/>
<comment type="caution">
    <text evidence="1">The sequence shown here is derived from an EMBL/GenBank/DDBJ whole genome shotgun (WGS) entry which is preliminary data.</text>
</comment>
<gene>
    <name evidence="1" type="ORF">DSO57_1029044</name>
</gene>
<evidence type="ECO:0000313" key="2">
    <source>
        <dbReference type="Proteomes" id="UP001165960"/>
    </source>
</evidence>
<sequence length="296" mass="32248">MSKDKTHHSLFAGLIAGGVEAAVTYPTEYVKTQLQLPGASKRFKGPVDCLTVTVREKGVSGLYRGVGAMVIGTSAKAGVRFCVYDHFKDLLADLEGRLSPIRSLAAGLAAGVSEAILVVTPSETIKTKLIQDRNAAQKQYSGLVHGVKTIFKQEGITGIYQEMFPVVLRQGANQAIRLTTYQQLKDIVTPFYQTADIDIRAKTTLPFFVTFGLGMVAGTITVYTTMPIDVIKTKMQITGASSRYKSSLDCLIQTVRNEGTLSLWNGATPRLSRLLFSGGIVFTVYEQMMSVFRSIN</sequence>
<reference evidence="1" key="1">
    <citation type="submission" date="2022-04" db="EMBL/GenBank/DDBJ databases">
        <title>Genome of the entomopathogenic fungus Entomophthora muscae.</title>
        <authorList>
            <person name="Elya C."/>
            <person name="Lovett B.R."/>
            <person name="Lee E."/>
            <person name="Macias A.M."/>
            <person name="Hajek A.E."/>
            <person name="De Bivort B.L."/>
            <person name="Kasson M.T."/>
            <person name="De Fine Licht H.H."/>
            <person name="Stajich J.E."/>
        </authorList>
    </citation>
    <scope>NUCLEOTIDE SEQUENCE</scope>
    <source>
        <strain evidence="1">Berkeley</strain>
    </source>
</reference>
<organism evidence="1 2">
    <name type="scientific">Entomophthora muscae</name>
    <dbReference type="NCBI Taxonomy" id="34485"/>
    <lineage>
        <taxon>Eukaryota</taxon>
        <taxon>Fungi</taxon>
        <taxon>Fungi incertae sedis</taxon>
        <taxon>Zoopagomycota</taxon>
        <taxon>Entomophthoromycotina</taxon>
        <taxon>Entomophthoromycetes</taxon>
        <taxon>Entomophthorales</taxon>
        <taxon>Entomophthoraceae</taxon>
        <taxon>Entomophthora</taxon>
    </lineage>
</organism>
<dbReference type="Proteomes" id="UP001165960">
    <property type="component" value="Unassembled WGS sequence"/>
</dbReference>
<protein>
    <submittedName>
        <fullName evidence="1">Uncharacterized protein</fullName>
    </submittedName>
</protein>
<accession>A0ACC2SE80</accession>